<sequence length="88" mass="10371">MILRRPAYLWSSIVLLTGYLHFHRCLLVRWSAAIQYGKLGSPEYYFGFRVHRPEAQFTAGSRGHEVTTRHVVRLSQEMQERALILFYS</sequence>
<evidence type="ECO:0000313" key="1">
    <source>
        <dbReference type="EMBL" id="MBW48747.1"/>
    </source>
</evidence>
<reference evidence="1" key="1">
    <citation type="submission" date="2018-01" db="EMBL/GenBank/DDBJ databases">
        <title>An insight into the sialome of Amazonian anophelines.</title>
        <authorList>
            <person name="Ribeiro J.M."/>
            <person name="Scarpassa V."/>
            <person name="Calvo E."/>
        </authorList>
    </citation>
    <scope>NUCLEOTIDE SEQUENCE</scope>
    <source>
        <tissue evidence="1">Salivary glands</tissue>
    </source>
</reference>
<accession>A0A2M4B6V0</accession>
<name>A0A2M4B6V0_9DIPT</name>
<dbReference type="EMBL" id="GGFK01015426">
    <property type="protein sequence ID" value="MBW48747.1"/>
    <property type="molecule type" value="Transcribed_RNA"/>
</dbReference>
<dbReference type="AlphaFoldDB" id="A0A2M4B6V0"/>
<organism evidence="1">
    <name type="scientific">Anopheles triannulatus</name>
    <dbReference type="NCBI Taxonomy" id="58253"/>
    <lineage>
        <taxon>Eukaryota</taxon>
        <taxon>Metazoa</taxon>
        <taxon>Ecdysozoa</taxon>
        <taxon>Arthropoda</taxon>
        <taxon>Hexapoda</taxon>
        <taxon>Insecta</taxon>
        <taxon>Pterygota</taxon>
        <taxon>Neoptera</taxon>
        <taxon>Endopterygota</taxon>
        <taxon>Diptera</taxon>
        <taxon>Nematocera</taxon>
        <taxon>Culicoidea</taxon>
        <taxon>Culicidae</taxon>
        <taxon>Anophelinae</taxon>
        <taxon>Anopheles</taxon>
    </lineage>
</organism>
<proteinExistence type="predicted"/>
<protein>
    <submittedName>
        <fullName evidence="1">Putative secreted protein</fullName>
    </submittedName>
</protein>